<dbReference type="FunFam" id="1.10.10.10:FF:000070">
    <property type="entry name" value="26S proteasome non-ATPase regulatory subunit 12"/>
    <property type="match status" value="1"/>
</dbReference>
<dbReference type="PROSITE" id="PS50250">
    <property type="entry name" value="PCI"/>
    <property type="match status" value="1"/>
</dbReference>
<dbReference type="Pfam" id="PF01399">
    <property type="entry name" value="PCI"/>
    <property type="match status" value="1"/>
</dbReference>
<organism evidence="4">
    <name type="scientific">Octactis speculum</name>
    <dbReference type="NCBI Taxonomy" id="3111310"/>
    <lineage>
        <taxon>Eukaryota</taxon>
        <taxon>Sar</taxon>
        <taxon>Stramenopiles</taxon>
        <taxon>Ochrophyta</taxon>
        <taxon>Dictyochophyceae</taxon>
        <taxon>Dictyochales</taxon>
        <taxon>Dictyochaceae</taxon>
        <taxon>Octactis</taxon>
    </lineage>
</organism>
<accession>A0A7S2GQN4</accession>
<dbReference type="InterPro" id="IPR054559">
    <property type="entry name" value="PSMD12-CSN4-like_N"/>
</dbReference>
<sequence length="474" mass="53594">MAEDNSGKDEKKKETASELLALAGYKKDRVVVSGIEKTEDFTELAKTQIAEAQLLVDNGELQKAIELLLSLEKKCRLGLDIANLKQTVTAMTLLCRKTGDWDKLNATLLVISKRHQQSKHAISAVVAQGSSWLDETPDKETKVKLLKTLLEVTVGKIYVEGERATLTRQLAAIKEADGDVDGACAAMLEVYVETYGALNKREKIDFILEQIRLCILKKDMVRAYIVSKKVSRKSLDDNEHQDLKLRFYKLMIEYHTAEKDAFELAQDFHSIYQTPCVLEDDGEGTGWRYQLKSCIAFLILSAHSPGQSDMLHRMAADVKLQEDASLGEWRNTVKAFTTPEIIAFPLEDQQALEDQLRSAVPNAEIWEHMRKMSHERTTQHNIRVAAKNYKRIRTTRLAELLGLTTDEIETQLSRLVADGMLMARINRPANIISFKKPVSHEETLSAWASDIASLLTHVEHTCHLINKENMIHKI</sequence>
<reference evidence="4" key="1">
    <citation type="submission" date="2021-01" db="EMBL/GenBank/DDBJ databases">
        <authorList>
            <person name="Corre E."/>
            <person name="Pelletier E."/>
            <person name="Niang G."/>
            <person name="Scheremetjew M."/>
            <person name="Finn R."/>
            <person name="Kale V."/>
            <person name="Holt S."/>
            <person name="Cochrane G."/>
            <person name="Meng A."/>
            <person name="Brown T."/>
            <person name="Cohen L."/>
        </authorList>
    </citation>
    <scope>NUCLEOTIDE SEQUENCE</scope>
    <source>
        <strain evidence="4">CCMP1381</strain>
    </source>
</reference>
<dbReference type="GO" id="GO:0005737">
    <property type="term" value="C:cytoplasm"/>
    <property type="evidence" value="ECO:0007669"/>
    <property type="project" value="TreeGrafter"/>
</dbReference>
<gene>
    <name evidence="4" type="ORF">DSPE1174_LOCUS25440</name>
</gene>
<dbReference type="InterPro" id="IPR036390">
    <property type="entry name" value="WH_DNA-bd_sf"/>
</dbReference>
<dbReference type="Pfam" id="PF18098">
    <property type="entry name" value="RPN5_C"/>
    <property type="match status" value="1"/>
</dbReference>
<dbReference type="InterPro" id="IPR000717">
    <property type="entry name" value="PCI_dom"/>
</dbReference>
<dbReference type="GO" id="GO:0008541">
    <property type="term" value="C:proteasome regulatory particle, lid subcomplex"/>
    <property type="evidence" value="ECO:0007669"/>
    <property type="project" value="TreeGrafter"/>
</dbReference>
<dbReference type="EMBL" id="HBGS01048910">
    <property type="protein sequence ID" value="CAD9463599.1"/>
    <property type="molecule type" value="Transcribed_RNA"/>
</dbReference>
<dbReference type="SUPFAM" id="SSF46785">
    <property type="entry name" value="Winged helix' DNA-binding domain"/>
    <property type="match status" value="1"/>
</dbReference>
<feature type="domain" description="PCI" evidence="3">
    <location>
        <begin position="260"/>
        <end position="439"/>
    </location>
</feature>
<dbReference type="SMART" id="SM00088">
    <property type="entry name" value="PINT"/>
    <property type="match status" value="1"/>
</dbReference>
<evidence type="ECO:0000256" key="2">
    <source>
        <dbReference type="ARBA" id="ARBA00022942"/>
    </source>
</evidence>
<name>A0A7S2GQN4_9STRA</name>
<keyword evidence="2" id="KW-0647">Proteasome</keyword>
<dbReference type="InterPro" id="IPR036388">
    <property type="entry name" value="WH-like_DNA-bd_sf"/>
</dbReference>
<protein>
    <recommendedName>
        <fullName evidence="3">PCI domain-containing protein</fullName>
    </recommendedName>
</protein>
<dbReference type="PANTHER" id="PTHR10855:SF1">
    <property type="entry name" value="26S PROTEASOME NON-ATPASE REGULATORY SUBUNIT 12"/>
    <property type="match status" value="1"/>
</dbReference>
<dbReference type="GO" id="GO:0005634">
    <property type="term" value="C:nucleus"/>
    <property type="evidence" value="ECO:0007669"/>
    <property type="project" value="UniProtKB-ARBA"/>
</dbReference>
<dbReference type="PANTHER" id="PTHR10855">
    <property type="entry name" value="26S PROTEASOME NON-ATPASE REGULATORY SUBUNIT 12/COP9 SIGNALOSOME COMPLEX SUBUNIT 4"/>
    <property type="match status" value="1"/>
</dbReference>
<dbReference type="InterPro" id="IPR040896">
    <property type="entry name" value="RPN5_C"/>
</dbReference>
<comment type="similarity">
    <text evidence="1">Belongs to the proteasome subunit p55 family.</text>
</comment>
<evidence type="ECO:0000259" key="3">
    <source>
        <dbReference type="PROSITE" id="PS50250"/>
    </source>
</evidence>
<evidence type="ECO:0000313" key="4">
    <source>
        <dbReference type="EMBL" id="CAD9463599.1"/>
    </source>
</evidence>
<dbReference type="AlphaFoldDB" id="A0A7S2GQN4"/>
<dbReference type="Gene3D" id="1.10.10.10">
    <property type="entry name" value="Winged helix-like DNA-binding domain superfamily/Winged helix DNA-binding domain"/>
    <property type="match status" value="1"/>
</dbReference>
<proteinExistence type="inferred from homology"/>
<dbReference type="InterPro" id="IPR040134">
    <property type="entry name" value="PSMD12/CSN4"/>
</dbReference>
<dbReference type="Pfam" id="PF22241">
    <property type="entry name" value="PSMD12-CSN4_N"/>
    <property type="match status" value="1"/>
</dbReference>
<evidence type="ECO:0000256" key="1">
    <source>
        <dbReference type="ARBA" id="ARBA00006397"/>
    </source>
</evidence>